<dbReference type="Proteomes" id="UP000287605">
    <property type="component" value="Unassembled WGS sequence"/>
</dbReference>
<dbReference type="OrthoDB" id="9790442at2"/>
<organism evidence="3 4">
    <name type="scientific">Vagococcus elongatus</name>
    <dbReference type="NCBI Taxonomy" id="180344"/>
    <lineage>
        <taxon>Bacteria</taxon>
        <taxon>Bacillati</taxon>
        <taxon>Bacillota</taxon>
        <taxon>Bacilli</taxon>
        <taxon>Lactobacillales</taxon>
        <taxon>Enterococcaceae</taxon>
        <taxon>Vagococcus</taxon>
    </lineage>
</organism>
<accession>A0A430ANX1</accession>
<dbReference type="AlphaFoldDB" id="A0A430ANX1"/>
<gene>
    <name evidence="3" type="ORF">CBF29_11320</name>
</gene>
<comment type="caution">
    <text evidence="1">Lacks conserved residue(s) required for the propagation of feature annotation.</text>
</comment>
<dbReference type="GO" id="GO:0000160">
    <property type="term" value="P:phosphorelay signal transduction system"/>
    <property type="evidence" value="ECO:0007669"/>
    <property type="project" value="InterPro"/>
</dbReference>
<protein>
    <recommendedName>
        <fullName evidence="2">Response regulatory domain-containing protein</fullName>
    </recommendedName>
</protein>
<dbReference type="InterPro" id="IPR001789">
    <property type="entry name" value="Sig_transdc_resp-reg_receiver"/>
</dbReference>
<dbReference type="Gene3D" id="3.40.50.2300">
    <property type="match status" value="1"/>
</dbReference>
<name>A0A430ANX1_9ENTE</name>
<evidence type="ECO:0000256" key="1">
    <source>
        <dbReference type="PROSITE-ProRule" id="PRU00169"/>
    </source>
</evidence>
<feature type="domain" description="Response regulatory" evidence="2">
    <location>
        <begin position="1"/>
        <end position="54"/>
    </location>
</feature>
<dbReference type="EMBL" id="NGKA01000020">
    <property type="protein sequence ID" value="RSU09587.1"/>
    <property type="molecule type" value="Genomic_DNA"/>
</dbReference>
<evidence type="ECO:0000259" key="2">
    <source>
        <dbReference type="PROSITE" id="PS50110"/>
    </source>
</evidence>
<sequence length="74" mass="8588">MSLSVKEDSRTAIIFLAANDLEEDIIKGYETGVDDYIMKPFSNRILRYKVKAILKCRKIYQGIENILSIFQPIF</sequence>
<dbReference type="SUPFAM" id="SSF52172">
    <property type="entry name" value="CheY-like"/>
    <property type="match status" value="1"/>
</dbReference>
<evidence type="ECO:0000313" key="3">
    <source>
        <dbReference type="EMBL" id="RSU09587.1"/>
    </source>
</evidence>
<dbReference type="InterPro" id="IPR011006">
    <property type="entry name" value="CheY-like_superfamily"/>
</dbReference>
<dbReference type="RefSeq" id="WP_126809838.1">
    <property type="nucleotide sequence ID" value="NZ_NGKA01000020.1"/>
</dbReference>
<dbReference type="PROSITE" id="PS50110">
    <property type="entry name" value="RESPONSE_REGULATORY"/>
    <property type="match status" value="1"/>
</dbReference>
<reference evidence="3 4" key="1">
    <citation type="submission" date="2017-05" db="EMBL/GenBank/DDBJ databases">
        <title>Vagococcus spp. assemblies.</title>
        <authorList>
            <person name="Gulvik C.A."/>
        </authorList>
    </citation>
    <scope>NUCLEOTIDE SEQUENCE [LARGE SCALE GENOMIC DNA]</scope>
    <source>
        <strain evidence="3 4">CCUG 51432</strain>
    </source>
</reference>
<comment type="caution">
    <text evidence="3">The sequence shown here is derived from an EMBL/GenBank/DDBJ whole genome shotgun (WGS) entry which is preliminary data.</text>
</comment>
<keyword evidence="4" id="KW-1185">Reference proteome</keyword>
<proteinExistence type="predicted"/>
<evidence type="ECO:0000313" key="4">
    <source>
        <dbReference type="Proteomes" id="UP000287605"/>
    </source>
</evidence>